<sequence>MEEKKKSLNCSLKRLPGATFIRRARLVRRKTTVVYYDQLKRHDATDCEKHLLCGSNSDWVPYIEYTYPPLDEDEMQNFPPTLFYPNFMESTVLRKEDVDSFTVILTNEKGTRTYAYCFKYLTRATLSNSKITSNYAVLVFISYYPAEPLFHQLASDFVYTIQGNPNRLEEICIDLIKLRISRPEDVFKNSKYIVNTELKWSRCAISTNLKKIGIKNTIFILLNLLAERKIIVTGSKISEVSQAVQMFVKLLAPIDWPHTLIPVIPDSQCELCYNPTPYICGIMRYNLNSLKDLLCPEFGSQYEIVIIDIERGIILPQFSTDSYKKNQLRTSALLLAASDLGFPKSIVPDLVKSLSEVLRKNYDYEKADFKIEQKIMTWYATLFGHYPTYCSSLPLSAKNRKCFAKAHPSPEIREFLTWFSESGVFQNFLFCQNDPKLVHPLTTRFHKILKEYAPPTEKTGDYLTIQYEIF</sequence>
<evidence type="ECO:0000313" key="2">
    <source>
        <dbReference type="Proteomes" id="UP000887540"/>
    </source>
</evidence>
<dbReference type="InterPro" id="IPR043153">
    <property type="entry name" value="DENN_C"/>
</dbReference>
<dbReference type="Proteomes" id="UP000887540">
    <property type="component" value="Unplaced"/>
</dbReference>
<dbReference type="AlphaFoldDB" id="A0A914D037"/>
<dbReference type="Gene3D" id="3.30.450.200">
    <property type="match status" value="1"/>
</dbReference>
<proteinExistence type="predicted"/>
<dbReference type="Pfam" id="PF02141">
    <property type="entry name" value="DENN"/>
    <property type="match status" value="1"/>
</dbReference>
<keyword evidence="2" id="KW-1185">Reference proteome</keyword>
<feature type="domain" description="UDENN" evidence="1">
    <location>
        <begin position="44"/>
        <end position="439"/>
    </location>
</feature>
<dbReference type="InterPro" id="IPR051942">
    <property type="entry name" value="DENN_domain_containing_2"/>
</dbReference>
<name>A0A914D037_9BILA</name>
<dbReference type="PANTHER" id="PTHR15288">
    <property type="entry name" value="DENN DOMAIN-CONTAINING PROTEIN 2"/>
    <property type="match status" value="1"/>
</dbReference>
<evidence type="ECO:0000313" key="3">
    <source>
        <dbReference type="WBParaSite" id="ACRNAN_scaffold159.g13795.t1"/>
    </source>
</evidence>
<accession>A0A914D037</accession>
<organism evidence="2 3">
    <name type="scientific">Acrobeloides nanus</name>
    <dbReference type="NCBI Taxonomy" id="290746"/>
    <lineage>
        <taxon>Eukaryota</taxon>
        <taxon>Metazoa</taxon>
        <taxon>Ecdysozoa</taxon>
        <taxon>Nematoda</taxon>
        <taxon>Chromadorea</taxon>
        <taxon>Rhabditida</taxon>
        <taxon>Tylenchina</taxon>
        <taxon>Cephalobomorpha</taxon>
        <taxon>Cephaloboidea</taxon>
        <taxon>Cephalobidae</taxon>
        <taxon>Acrobeloides</taxon>
    </lineage>
</organism>
<dbReference type="PANTHER" id="PTHR15288:SF0">
    <property type="entry name" value="UDENN DOMAIN-CONTAINING PROTEIN"/>
    <property type="match status" value="1"/>
</dbReference>
<dbReference type="WBParaSite" id="ACRNAN_scaffold159.g13795.t1">
    <property type="protein sequence ID" value="ACRNAN_scaffold159.g13795.t1"/>
    <property type="gene ID" value="ACRNAN_scaffold159.g13795"/>
</dbReference>
<dbReference type="Gene3D" id="3.40.50.11500">
    <property type="match status" value="1"/>
</dbReference>
<dbReference type="InterPro" id="IPR037516">
    <property type="entry name" value="Tripartite_DENN"/>
</dbReference>
<dbReference type="PROSITE" id="PS50211">
    <property type="entry name" value="DENN"/>
    <property type="match status" value="1"/>
</dbReference>
<reference evidence="3" key="1">
    <citation type="submission" date="2022-11" db="UniProtKB">
        <authorList>
            <consortium name="WormBaseParasite"/>
        </authorList>
    </citation>
    <scope>IDENTIFICATION</scope>
</reference>
<dbReference type="InterPro" id="IPR001194">
    <property type="entry name" value="cDENN_dom"/>
</dbReference>
<evidence type="ECO:0000259" key="1">
    <source>
        <dbReference type="PROSITE" id="PS50211"/>
    </source>
</evidence>
<dbReference type="SMART" id="SM00799">
    <property type="entry name" value="DENN"/>
    <property type="match status" value="1"/>
</dbReference>
<protein>
    <submittedName>
        <fullName evidence="3">UDENN domain-containing protein</fullName>
    </submittedName>
</protein>